<dbReference type="EMBL" id="JAQQWL010000015">
    <property type="protein sequence ID" value="KAK8041239.1"/>
    <property type="molecule type" value="Genomic_DNA"/>
</dbReference>
<protein>
    <submittedName>
        <fullName evidence="1">Uncharacterized protein</fullName>
    </submittedName>
</protein>
<gene>
    <name evidence="1" type="ORF">PG994_014246</name>
</gene>
<evidence type="ECO:0000313" key="1">
    <source>
        <dbReference type="EMBL" id="KAK8041239.1"/>
    </source>
</evidence>
<sequence>MDLDDLDLDWPTLRTFLDPALLPVPNPNPNPIPFPLAHTLSPPPPLSTLLRAVRNDAKLIYPDSSRLSLGTVRIPRASRAADAGLQMHLGL</sequence>
<accession>A0ABR1T5T3</accession>
<reference evidence="1 2" key="1">
    <citation type="submission" date="2023-01" db="EMBL/GenBank/DDBJ databases">
        <title>Analysis of 21 Apiospora genomes using comparative genomics revels a genus with tremendous synthesis potential of carbohydrate active enzymes and secondary metabolites.</title>
        <authorList>
            <person name="Sorensen T."/>
        </authorList>
    </citation>
    <scope>NUCLEOTIDE SEQUENCE [LARGE SCALE GENOMIC DNA]</scope>
    <source>
        <strain evidence="1 2">CBS 135458</strain>
    </source>
</reference>
<dbReference type="Proteomes" id="UP001480595">
    <property type="component" value="Unassembled WGS sequence"/>
</dbReference>
<dbReference type="RefSeq" id="XP_066708784.1">
    <property type="nucleotide sequence ID" value="XM_066865655.1"/>
</dbReference>
<evidence type="ECO:0000313" key="2">
    <source>
        <dbReference type="Proteomes" id="UP001480595"/>
    </source>
</evidence>
<comment type="caution">
    <text evidence="1">The sequence shown here is derived from an EMBL/GenBank/DDBJ whole genome shotgun (WGS) entry which is preliminary data.</text>
</comment>
<dbReference type="GeneID" id="92098718"/>
<organism evidence="1 2">
    <name type="scientific">Apiospora phragmitis</name>
    <dbReference type="NCBI Taxonomy" id="2905665"/>
    <lineage>
        <taxon>Eukaryota</taxon>
        <taxon>Fungi</taxon>
        <taxon>Dikarya</taxon>
        <taxon>Ascomycota</taxon>
        <taxon>Pezizomycotina</taxon>
        <taxon>Sordariomycetes</taxon>
        <taxon>Xylariomycetidae</taxon>
        <taxon>Amphisphaeriales</taxon>
        <taxon>Apiosporaceae</taxon>
        <taxon>Apiospora</taxon>
    </lineage>
</organism>
<name>A0ABR1T5T3_9PEZI</name>
<keyword evidence="2" id="KW-1185">Reference proteome</keyword>
<proteinExistence type="predicted"/>